<evidence type="ECO:0000313" key="2">
    <source>
        <dbReference type="Proteomes" id="UP000035760"/>
    </source>
</evidence>
<dbReference type="AlphaFoldDB" id="W6MA05"/>
<reference evidence="1" key="2">
    <citation type="submission" date="2014-03" db="EMBL/GenBank/DDBJ databases">
        <title>Candidatus Competibacter-lineage genomes retrieved from metagenomes reveal functional metabolic diversity.</title>
        <authorList>
            <person name="McIlroy S.J."/>
            <person name="Albertsen M."/>
            <person name="Andresen E.K."/>
            <person name="Saunders A.M."/>
            <person name="Kristiansen R."/>
            <person name="Stokholm-Bjerregaard M."/>
            <person name="Nielsen K.L."/>
            <person name="Nielsen P.H."/>
        </authorList>
    </citation>
    <scope>NUCLEOTIDE SEQUENCE</scope>
    <source>
        <strain evidence="1">Run_A_D11</strain>
    </source>
</reference>
<name>W6MA05_9GAMM</name>
<comment type="caution">
    <text evidence="1">The sequence shown here is derived from an EMBL/GenBank/DDBJ whole genome shotgun (WGS) entry which is preliminary data.</text>
</comment>
<sequence>MTSKSRRYCSNACKAQHFSVSDATLSLQISPMVRILNKDSGWLIWFSEQSAFAKQNEM</sequence>
<evidence type="ECO:0000313" key="1">
    <source>
        <dbReference type="EMBL" id="CDI04512.1"/>
    </source>
</evidence>
<dbReference type="EMBL" id="CBTJ020000111">
    <property type="protein sequence ID" value="CDI04512.1"/>
    <property type="molecule type" value="Genomic_DNA"/>
</dbReference>
<accession>W6MA05</accession>
<keyword evidence="2" id="KW-1185">Reference proteome</keyword>
<dbReference type="Proteomes" id="UP000035760">
    <property type="component" value="Unassembled WGS sequence"/>
</dbReference>
<dbReference type="STRING" id="1400863.BN873_980113"/>
<gene>
    <name evidence="1" type="ORF">BN873_980113</name>
</gene>
<protein>
    <submittedName>
        <fullName evidence="1">Uncharacterized protein</fullName>
    </submittedName>
</protein>
<organism evidence="1 2">
    <name type="scientific">Candidatus Competibacter denitrificans Run_A_D11</name>
    <dbReference type="NCBI Taxonomy" id="1400863"/>
    <lineage>
        <taxon>Bacteria</taxon>
        <taxon>Pseudomonadati</taxon>
        <taxon>Pseudomonadota</taxon>
        <taxon>Gammaproteobacteria</taxon>
        <taxon>Candidatus Competibacteraceae</taxon>
        <taxon>Candidatus Competibacter</taxon>
    </lineage>
</organism>
<proteinExistence type="predicted"/>
<reference evidence="1" key="1">
    <citation type="submission" date="2013-07" db="EMBL/GenBank/DDBJ databases">
        <authorList>
            <person name="McIlroy S."/>
        </authorList>
    </citation>
    <scope>NUCLEOTIDE SEQUENCE [LARGE SCALE GENOMIC DNA]</scope>
    <source>
        <strain evidence="1">Run_A_D11</strain>
    </source>
</reference>